<dbReference type="RefSeq" id="WP_153789924.1">
    <property type="nucleotide sequence ID" value="NZ_CP045915.1"/>
</dbReference>
<accession>A0A5Q2TDA1</accession>
<dbReference type="Gene3D" id="3.30.1050.10">
    <property type="entry name" value="SCP2 sterol-binding domain"/>
    <property type="match status" value="1"/>
</dbReference>
<keyword evidence="2" id="KW-0808">Transferase</keyword>
<dbReference type="Gene3D" id="3.40.630.30">
    <property type="match status" value="2"/>
</dbReference>
<dbReference type="Pfam" id="PF13527">
    <property type="entry name" value="Acetyltransf_9"/>
    <property type="match status" value="1"/>
</dbReference>
<dbReference type="InterPro" id="IPR000182">
    <property type="entry name" value="GNAT_dom"/>
</dbReference>
<dbReference type="InterPro" id="IPR025559">
    <property type="entry name" value="Eis_dom"/>
</dbReference>
<evidence type="ECO:0000313" key="2">
    <source>
        <dbReference type="EMBL" id="QGH32684.1"/>
    </source>
</evidence>
<dbReference type="GO" id="GO:0030649">
    <property type="term" value="P:aminoglycoside antibiotic catabolic process"/>
    <property type="evidence" value="ECO:0007669"/>
    <property type="project" value="TreeGrafter"/>
</dbReference>
<dbReference type="PANTHER" id="PTHR37817:SF1">
    <property type="entry name" value="N-ACETYLTRANSFERASE EIS"/>
    <property type="match status" value="1"/>
</dbReference>
<evidence type="ECO:0000313" key="3">
    <source>
        <dbReference type="Proteomes" id="UP000339690"/>
    </source>
</evidence>
<dbReference type="GO" id="GO:0034069">
    <property type="term" value="F:aminoglycoside N-acetyltransferase activity"/>
    <property type="evidence" value="ECO:0007669"/>
    <property type="project" value="TreeGrafter"/>
</dbReference>
<gene>
    <name evidence="2" type="ORF">GI584_00755</name>
</gene>
<name>A0A5Q2TDA1_9BACI</name>
<dbReference type="Pfam" id="PF13530">
    <property type="entry name" value="SCP2_2"/>
    <property type="match status" value="1"/>
</dbReference>
<organism evidence="2 3">
    <name type="scientific">Gracilibacillus salitolerans</name>
    <dbReference type="NCBI Taxonomy" id="2663022"/>
    <lineage>
        <taxon>Bacteria</taxon>
        <taxon>Bacillati</taxon>
        <taxon>Bacillota</taxon>
        <taxon>Bacilli</taxon>
        <taxon>Bacillales</taxon>
        <taxon>Bacillaceae</taxon>
        <taxon>Gracilibacillus</taxon>
    </lineage>
</organism>
<evidence type="ECO:0000259" key="1">
    <source>
        <dbReference type="PROSITE" id="PS51186"/>
    </source>
</evidence>
<keyword evidence="3" id="KW-1185">Reference proteome</keyword>
<protein>
    <submittedName>
        <fullName evidence="2">GNAT family N-acetyltransferase</fullName>
    </submittedName>
</protein>
<dbReference type="SUPFAM" id="SSF55729">
    <property type="entry name" value="Acyl-CoA N-acyltransferases (Nat)"/>
    <property type="match status" value="1"/>
</dbReference>
<dbReference type="PROSITE" id="PS51186">
    <property type="entry name" value="GNAT"/>
    <property type="match status" value="1"/>
</dbReference>
<dbReference type="KEGG" id="grc:GI584_00755"/>
<dbReference type="PANTHER" id="PTHR37817">
    <property type="entry name" value="N-ACETYLTRANSFERASE EIS"/>
    <property type="match status" value="1"/>
</dbReference>
<dbReference type="InterPro" id="IPR041380">
    <property type="entry name" value="Acetyltransf_17"/>
</dbReference>
<dbReference type="EMBL" id="CP045915">
    <property type="protein sequence ID" value="QGH32684.1"/>
    <property type="molecule type" value="Genomic_DNA"/>
</dbReference>
<dbReference type="InterPro" id="IPR016181">
    <property type="entry name" value="Acyl_CoA_acyltransferase"/>
</dbReference>
<dbReference type="Pfam" id="PF17668">
    <property type="entry name" value="Acetyltransf_17"/>
    <property type="match status" value="1"/>
</dbReference>
<dbReference type="AlphaFoldDB" id="A0A5Q2TDA1"/>
<dbReference type="Proteomes" id="UP000339690">
    <property type="component" value="Chromosome"/>
</dbReference>
<proteinExistence type="predicted"/>
<dbReference type="InterPro" id="IPR051554">
    <property type="entry name" value="Acetyltransferase_Eis"/>
</dbReference>
<dbReference type="InterPro" id="IPR036527">
    <property type="entry name" value="SCP2_sterol-bd_dom_sf"/>
</dbReference>
<sequence length="391" mass="46292">MSRKIRRLSKEDYPEIFQLSQFAFQYSLSQEELTKKQEEAERHEIWGWFEEEQLSAKVHMIPLHVYINGNVMKMGGIASVASWPEYRRGGKIKKLLQEVLLSMKSTGHTISYLHPFSVPFYRKYGYEITFNQKKYQIPMEDLKKDWKANGYARRKQNNHKELQKIYSAYISNFNGALIRDEEWWNQRIIKKDTMITICYNEQNEAEGYLLYHVKDQILHVEEMAYANLNGLRLILQLISNHDSMAAKVEMTVPENDYLPMLIDEPRYEQKVVPYFMSRIVDVYSFLQEYSYNKAQEVKPVKIVVEDDFIPENNGAYYLTIVNGKVNVSTEKPDNLEFGWINCSIQYLTSMFLSYNRPTELAELQFIEADKNGLQSIEKLIDYKQAYFPDFF</sequence>
<reference evidence="2 3" key="1">
    <citation type="submission" date="2019-11" db="EMBL/GenBank/DDBJ databases">
        <title>Gracilibacillus salitolerans sp. nov., a moderate halophile isolated from a saline soil in northwest China.</title>
        <authorList>
            <person name="Gan L."/>
        </authorList>
    </citation>
    <scope>NUCLEOTIDE SEQUENCE [LARGE SCALE GENOMIC DNA]</scope>
    <source>
        <strain evidence="2 3">SCU50</strain>
    </source>
</reference>
<dbReference type="SUPFAM" id="SSF55718">
    <property type="entry name" value="SCP-like"/>
    <property type="match status" value="1"/>
</dbReference>
<feature type="domain" description="N-acetyltransferase" evidence="1">
    <location>
        <begin position="3"/>
        <end position="144"/>
    </location>
</feature>